<organism evidence="2 3">
    <name type="scientific">Paraphoma chrysanthemicola</name>
    <dbReference type="NCBI Taxonomy" id="798071"/>
    <lineage>
        <taxon>Eukaryota</taxon>
        <taxon>Fungi</taxon>
        <taxon>Dikarya</taxon>
        <taxon>Ascomycota</taxon>
        <taxon>Pezizomycotina</taxon>
        <taxon>Dothideomycetes</taxon>
        <taxon>Pleosporomycetidae</taxon>
        <taxon>Pleosporales</taxon>
        <taxon>Pleosporineae</taxon>
        <taxon>Phaeosphaeriaceae</taxon>
        <taxon>Paraphoma</taxon>
    </lineage>
</organism>
<evidence type="ECO:0000313" key="3">
    <source>
        <dbReference type="Proteomes" id="UP000813461"/>
    </source>
</evidence>
<protein>
    <submittedName>
        <fullName evidence="2">Uncharacterized protein</fullName>
    </submittedName>
</protein>
<feature type="compositionally biased region" description="Acidic residues" evidence="1">
    <location>
        <begin position="107"/>
        <end position="130"/>
    </location>
</feature>
<feature type="region of interest" description="Disordered" evidence="1">
    <location>
        <begin position="105"/>
        <end position="133"/>
    </location>
</feature>
<evidence type="ECO:0000256" key="1">
    <source>
        <dbReference type="SAM" id="MobiDB-lite"/>
    </source>
</evidence>
<sequence>MSTANTLPTLAALRASKTSVFSSIDMLRIRWTPFGSVQSTIQVAEDLDAGPTSSMSPFQLTDEVNPTFHQISMSPATDPPVSSITMTISDLEDWGWRWEDNHGDCGEGYDEEHQEWAEEDEANDENDHEDEERPRKLMHCCDEDRPQAPAPLVIHPSTQEYITVHDYITQAHRYVEDLRADIVAATEEAMGTKRESPRYVSLLSLDTIHVRDGSQGREDRHWKDVAEHVKLRRDGKMIG</sequence>
<dbReference type="OrthoDB" id="3787188at2759"/>
<dbReference type="AlphaFoldDB" id="A0A8K0R4T3"/>
<dbReference type="Proteomes" id="UP000813461">
    <property type="component" value="Unassembled WGS sequence"/>
</dbReference>
<evidence type="ECO:0000313" key="2">
    <source>
        <dbReference type="EMBL" id="KAH7086798.1"/>
    </source>
</evidence>
<keyword evidence="3" id="KW-1185">Reference proteome</keyword>
<proteinExistence type="predicted"/>
<name>A0A8K0R4T3_9PLEO</name>
<dbReference type="EMBL" id="JAGMVJ010000010">
    <property type="protein sequence ID" value="KAH7086798.1"/>
    <property type="molecule type" value="Genomic_DNA"/>
</dbReference>
<reference evidence="2" key="1">
    <citation type="journal article" date="2021" name="Nat. Commun.">
        <title>Genetic determinants of endophytism in the Arabidopsis root mycobiome.</title>
        <authorList>
            <person name="Mesny F."/>
            <person name="Miyauchi S."/>
            <person name="Thiergart T."/>
            <person name="Pickel B."/>
            <person name="Atanasova L."/>
            <person name="Karlsson M."/>
            <person name="Huettel B."/>
            <person name="Barry K.W."/>
            <person name="Haridas S."/>
            <person name="Chen C."/>
            <person name="Bauer D."/>
            <person name="Andreopoulos W."/>
            <person name="Pangilinan J."/>
            <person name="LaButti K."/>
            <person name="Riley R."/>
            <person name="Lipzen A."/>
            <person name="Clum A."/>
            <person name="Drula E."/>
            <person name="Henrissat B."/>
            <person name="Kohler A."/>
            <person name="Grigoriev I.V."/>
            <person name="Martin F.M."/>
            <person name="Hacquard S."/>
        </authorList>
    </citation>
    <scope>NUCLEOTIDE SEQUENCE</scope>
    <source>
        <strain evidence="2">MPI-SDFR-AT-0120</strain>
    </source>
</reference>
<comment type="caution">
    <text evidence="2">The sequence shown here is derived from an EMBL/GenBank/DDBJ whole genome shotgun (WGS) entry which is preliminary data.</text>
</comment>
<gene>
    <name evidence="2" type="ORF">FB567DRAFT_526247</name>
</gene>
<accession>A0A8K0R4T3</accession>